<evidence type="ECO:0000313" key="19">
    <source>
        <dbReference type="Proteomes" id="UP000800041"/>
    </source>
</evidence>
<keyword evidence="8" id="KW-0999">Mitochondrion inner membrane</keyword>
<comment type="subcellular location">
    <subcellularLocation>
        <location evidence="2">Mitochondrion inner membrane</location>
        <topology evidence="2">Single-pass membrane protein</topology>
    </subcellularLocation>
</comment>
<dbReference type="OrthoDB" id="2147978at2759"/>
<evidence type="ECO:0000256" key="13">
    <source>
        <dbReference type="ARBA" id="ARBA00023136"/>
    </source>
</evidence>
<keyword evidence="11" id="KW-1133">Transmembrane helix</keyword>
<accession>A0A6G1GWE6</accession>
<keyword evidence="13" id="KW-0472">Membrane</keyword>
<keyword evidence="18" id="KW-0830">Ubiquinone</keyword>
<evidence type="ECO:0000256" key="11">
    <source>
        <dbReference type="ARBA" id="ARBA00022989"/>
    </source>
</evidence>
<keyword evidence="5" id="KW-0813">Transport</keyword>
<evidence type="ECO:0000256" key="5">
    <source>
        <dbReference type="ARBA" id="ARBA00022448"/>
    </source>
</evidence>
<keyword evidence="9" id="KW-0809">Transit peptide</keyword>
<dbReference type="GO" id="GO:0005743">
    <property type="term" value="C:mitochondrial inner membrane"/>
    <property type="evidence" value="ECO:0007669"/>
    <property type="project" value="UniProtKB-SubCell"/>
</dbReference>
<protein>
    <recommendedName>
        <fullName evidence="4">NADH dehydrogenase [ubiquinone] 1 beta subcomplex subunit 11, mitochondrial</fullName>
    </recommendedName>
    <alternativeName>
        <fullName evidence="15">Complex I-ESSS</fullName>
    </alternativeName>
    <alternativeName>
        <fullName evidence="14">NADH-ubiquinone oxidoreductase ESSS subunit</fullName>
    </alternativeName>
</protein>
<keyword evidence="10" id="KW-0249">Electron transport</keyword>
<evidence type="ECO:0000256" key="10">
    <source>
        <dbReference type="ARBA" id="ARBA00022982"/>
    </source>
</evidence>
<evidence type="ECO:0000256" key="8">
    <source>
        <dbReference type="ARBA" id="ARBA00022792"/>
    </source>
</evidence>
<dbReference type="Pfam" id="PF10183">
    <property type="entry name" value="ESSS"/>
    <property type="match status" value="1"/>
</dbReference>
<comment type="function">
    <text evidence="1">Accessory subunit of the mitochondrial membrane respiratory chain NADH dehydrogenase (Complex I), that is believed not to be involved in catalysis. Complex I functions in the transfer of electrons from NADH to the respiratory chain. The immediate electron acceptor for the enzyme is believed to be ubiquinone.</text>
</comment>
<proteinExistence type="inferred from homology"/>
<dbReference type="InterPro" id="IPR019329">
    <property type="entry name" value="NADH_UbQ_OxRdtase_ESSS_su"/>
</dbReference>
<evidence type="ECO:0000256" key="12">
    <source>
        <dbReference type="ARBA" id="ARBA00023128"/>
    </source>
</evidence>
<dbReference type="AlphaFoldDB" id="A0A6G1GWE6"/>
<dbReference type="PANTHER" id="PTHR40637:SF1">
    <property type="entry name" value="ESSS SUBUNIT OF NADH:UBIQUINONE OXIDOREDUCTASE (COMPLEX I) PROTEIN"/>
    <property type="match status" value="1"/>
</dbReference>
<evidence type="ECO:0000256" key="14">
    <source>
        <dbReference type="ARBA" id="ARBA00030753"/>
    </source>
</evidence>
<keyword evidence="7" id="KW-0812">Transmembrane</keyword>
<keyword evidence="19" id="KW-1185">Reference proteome</keyword>
<evidence type="ECO:0000256" key="6">
    <source>
        <dbReference type="ARBA" id="ARBA00022660"/>
    </source>
</evidence>
<feature type="compositionally biased region" description="Polar residues" evidence="17">
    <location>
        <begin position="27"/>
        <end position="36"/>
    </location>
</feature>
<evidence type="ECO:0000256" key="17">
    <source>
        <dbReference type="SAM" id="MobiDB-lite"/>
    </source>
</evidence>
<dbReference type="Proteomes" id="UP000800041">
    <property type="component" value="Unassembled WGS sequence"/>
</dbReference>
<comment type="subunit">
    <text evidence="16">Complex I is composed of 45 different subunits. Interacts with BCAP31.</text>
</comment>
<keyword evidence="12" id="KW-0496">Mitochondrion</keyword>
<gene>
    <name evidence="18" type="ORF">K402DRAFT_335420</name>
</gene>
<evidence type="ECO:0000256" key="1">
    <source>
        <dbReference type="ARBA" id="ARBA00003195"/>
    </source>
</evidence>
<dbReference type="EMBL" id="ML977164">
    <property type="protein sequence ID" value="KAF1985132.1"/>
    <property type="molecule type" value="Genomic_DNA"/>
</dbReference>
<feature type="compositionally biased region" description="Basic residues" evidence="17">
    <location>
        <begin position="16"/>
        <end position="26"/>
    </location>
</feature>
<sequence length="118" mass="13427">MALLRTGRVAPSLRHISRSQHAHTSRRNLSSTPQFRSSHESHYDPPGGWLWGIPPGQKYQKEGWETMFYWGFCGSMGLATVAYCYKPDTSIQTWALEEARRRLEAEGILSDPDSTQSK</sequence>
<evidence type="ECO:0000256" key="9">
    <source>
        <dbReference type="ARBA" id="ARBA00022946"/>
    </source>
</evidence>
<evidence type="ECO:0000313" key="18">
    <source>
        <dbReference type="EMBL" id="KAF1985132.1"/>
    </source>
</evidence>
<evidence type="ECO:0000256" key="7">
    <source>
        <dbReference type="ARBA" id="ARBA00022692"/>
    </source>
</evidence>
<organism evidence="18 19">
    <name type="scientific">Aulographum hederae CBS 113979</name>
    <dbReference type="NCBI Taxonomy" id="1176131"/>
    <lineage>
        <taxon>Eukaryota</taxon>
        <taxon>Fungi</taxon>
        <taxon>Dikarya</taxon>
        <taxon>Ascomycota</taxon>
        <taxon>Pezizomycotina</taxon>
        <taxon>Dothideomycetes</taxon>
        <taxon>Pleosporomycetidae</taxon>
        <taxon>Aulographales</taxon>
        <taxon>Aulographaceae</taxon>
    </lineage>
</organism>
<evidence type="ECO:0000256" key="2">
    <source>
        <dbReference type="ARBA" id="ARBA00004434"/>
    </source>
</evidence>
<reference evidence="18" key="1">
    <citation type="journal article" date="2020" name="Stud. Mycol.">
        <title>101 Dothideomycetes genomes: a test case for predicting lifestyles and emergence of pathogens.</title>
        <authorList>
            <person name="Haridas S."/>
            <person name="Albert R."/>
            <person name="Binder M."/>
            <person name="Bloem J."/>
            <person name="Labutti K."/>
            <person name="Salamov A."/>
            <person name="Andreopoulos B."/>
            <person name="Baker S."/>
            <person name="Barry K."/>
            <person name="Bills G."/>
            <person name="Bluhm B."/>
            <person name="Cannon C."/>
            <person name="Castanera R."/>
            <person name="Culley D."/>
            <person name="Daum C."/>
            <person name="Ezra D."/>
            <person name="Gonzalez J."/>
            <person name="Henrissat B."/>
            <person name="Kuo A."/>
            <person name="Liang C."/>
            <person name="Lipzen A."/>
            <person name="Lutzoni F."/>
            <person name="Magnuson J."/>
            <person name="Mondo S."/>
            <person name="Nolan M."/>
            <person name="Ohm R."/>
            <person name="Pangilinan J."/>
            <person name="Park H.-J."/>
            <person name="Ramirez L."/>
            <person name="Alfaro M."/>
            <person name="Sun H."/>
            <person name="Tritt A."/>
            <person name="Yoshinaga Y."/>
            <person name="Zwiers L.-H."/>
            <person name="Turgeon B."/>
            <person name="Goodwin S."/>
            <person name="Spatafora J."/>
            <person name="Crous P."/>
            <person name="Grigoriev I."/>
        </authorList>
    </citation>
    <scope>NUCLEOTIDE SEQUENCE</scope>
    <source>
        <strain evidence="18">CBS 113979</strain>
    </source>
</reference>
<evidence type="ECO:0000256" key="15">
    <source>
        <dbReference type="ARBA" id="ARBA00031387"/>
    </source>
</evidence>
<evidence type="ECO:0000256" key="3">
    <source>
        <dbReference type="ARBA" id="ARBA00008915"/>
    </source>
</evidence>
<evidence type="ECO:0000256" key="4">
    <source>
        <dbReference type="ARBA" id="ARBA00018632"/>
    </source>
</evidence>
<evidence type="ECO:0000256" key="16">
    <source>
        <dbReference type="ARBA" id="ARBA00046528"/>
    </source>
</evidence>
<name>A0A6G1GWE6_9PEZI</name>
<feature type="region of interest" description="Disordered" evidence="17">
    <location>
        <begin position="16"/>
        <end position="50"/>
    </location>
</feature>
<keyword evidence="6" id="KW-0679">Respiratory chain</keyword>
<dbReference type="PANTHER" id="PTHR40637">
    <property type="entry name" value="ESSS SUBUNIT OF NADH:UBIQUINONE OXIDOREDUCTASE (COMPLEX I) PROTEIN"/>
    <property type="match status" value="1"/>
</dbReference>
<comment type="similarity">
    <text evidence="3">Belongs to the complex I NDUFB11 subunit family.</text>
</comment>